<dbReference type="EMBL" id="HBKR01037611">
    <property type="protein sequence ID" value="CAE2336899.1"/>
    <property type="molecule type" value="Transcribed_RNA"/>
</dbReference>
<protein>
    <submittedName>
        <fullName evidence="2">Uncharacterized protein</fullName>
    </submittedName>
</protein>
<proteinExistence type="predicted"/>
<evidence type="ECO:0000313" key="2">
    <source>
        <dbReference type="EMBL" id="CAE2336899.1"/>
    </source>
</evidence>
<reference evidence="2" key="1">
    <citation type="submission" date="2021-01" db="EMBL/GenBank/DDBJ databases">
        <authorList>
            <person name="Corre E."/>
            <person name="Pelletier E."/>
            <person name="Niang G."/>
            <person name="Scheremetjew M."/>
            <person name="Finn R."/>
            <person name="Kale V."/>
            <person name="Holt S."/>
            <person name="Cochrane G."/>
            <person name="Meng A."/>
            <person name="Brown T."/>
            <person name="Cohen L."/>
        </authorList>
    </citation>
    <scope>NUCLEOTIDE SEQUENCE</scope>
    <source>
        <strain evidence="2">SoJaBio B1-5/56/2</strain>
    </source>
</reference>
<sequence>MLSNNHEKIASYSKNAARRLDEINATQDSDKQPAPWKEIYKRFCESRRQYPDILSAMESSEAPASDAPTDHPVETLAFDAKAGLDIITQKEPEPTESKDYMGDASIFQTESIWVFQEPKSEVFDKADEPIPASEFEFLRLPNERPPAPIPPSEFDFLKPTTTKSIEPTKYPLPDMVIPDTTPRTPSRKRYFPTPASEQPCDASIALFEWESVLPPSPHEKRQTRVDLSMDFLLD</sequence>
<feature type="region of interest" description="Disordered" evidence="1">
    <location>
        <begin position="163"/>
        <end position="197"/>
    </location>
</feature>
<gene>
    <name evidence="2" type="ORF">NAES01612_LOCUS24549</name>
</gene>
<name>A0A7S4PJN5_9EUKA</name>
<evidence type="ECO:0000256" key="1">
    <source>
        <dbReference type="SAM" id="MobiDB-lite"/>
    </source>
</evidence>
<organism evidence="2">
    <name type="scientific">Paramoeba aestuarina</name>
    <dbReference type="NCBI Taxonomy" id="180227"/>
    <lineage>
        <taxon>Eukaryota</taxon>
        <taxon>Amoebozoa</taxon>
        <taxon>Discosea</taxon>
        <taxon>Flabellinia</taxon>
        <taxon>Dactylopodida</taxon>
        <taxon>Paramoebidae</taxon>
        <taxon>Paramoeba</taxon>
    </lineage>
</organism>
<accession>A0A7S4PJN5</accession>
<dbReference type="AlphaFoldDB" id="A0A7S4PJN5"/>